<keyword evidence="8 14" id="KW-0378">Hydrolase</keyword>
<feature type="transmembrane region" description="Helical" evidence="14">
    <location>
        <begin position="40"/>
        <end position="58"/>
    </location>
</feature>
<proteinExistence type="inferred from homology"/>
<keyword evidence="3 14" id="KW-1003">Cell membrane</keyword>
<dbReference type="Gene3D" id="3.10.580.10">
    <property type="entry name" value="CBS-domain"/>
    <property type="match status" value="2"/>
</dbReference>
<keyword evidence="9 14" id="KW-0862">Zinc</keyword>
<evidence type="ECO:0000313" key="18">
    <source>
        <dbReference type="Proteomes" id="UP001239462"/>
    </source>
</evidence>
<evidence type="ECO:0000256" key="12">
    <source>
        <dbReference type="ARBA" id="ARBA00023122"/>
    </source>
</evidence>
<dbReference type="SUPFAM" id="SSF54631">
    <property type="entry name" value="CBS-domain pair"/>
    <property type="match status" value="1"/>
</dbReference>
<dbReference type="GO" id="GO:0008233">
    <property type="term" value="F:peptidase activity"/>
    <property type="evidence" value="ECO:0007669"/>
    <property type="project" value="UniProtKB-KW"/>
</dbReference>
<comment type="subcellular location">
    <subcellularLocation>
        <location evidence="1 14">Cell membrane</location>
        <topology evidence="1 14">Multi-pass membrane protein</topology>
    </subcellularLocation>
</comment>
<feature type="transmembrane region" description="Helical" evidence="14">
    <location>
        <begin position="99"/>
        <end position="122"/>
    </location>
</feature>
<keyword evidence="18" id="KW-1185">Reference proteome</keyword>
<sequence>MNGSYRLGKFAEIDVYVHWTFLLLLAWVGGSAVWGGATLAAAIANIVLVICVFACVLAHEYGHALAARFYGIPTHDITLLPIGGVARLREIPERPREELVVAIAGPAVNVVIAGALAIVLAVLGSPLIPAAILEGAGGFVPFLQSLMVINVMLVAFNLIPAFPMDGGRMLRAALAMKLNRIRATDIAASVGQVLAFGLGFLGLFGNPFLILIAVFVFFGARAEAQHVRSTTLVRDLPVRAAMIAHMQTTQGDDHLLHLRDLLLDGSQQDFPVLDEHGQVIGLIYRSDIVSGLQRGMLHACVHTMMRPAEDVAAAPSDSLRSAMVRLQESDVPALLVINDGRLVGLLTRENIAELLIFRETDPEFVPPVTFQRDYVTH</sequence>
<evidence type="ECO:0000256" key="7">
    <source>
        <dbReference type="ARBA" id="ARBA00022737"/>
    </source>
</evidence>
<dbReference type="RefSeq" id="WP_289164628.1">
    <property type="nucleotide sequence ID" value="NZ_JASZZN010000012.1"/>
</dbReference>
<dbReference type="InterPro" id="IPR008915">
    <property type="entry name" value="Peptidase_M50"/>
</dbReference>
<dbReference type="CDD" id="cd06164">
    <property type="entry name" value="S2P-M50_SpoIVFB_CBS"/>
    <property type="match status" value="1"/>
</dbReference>
<dbReference type="GO" id="GO:0006508">
    <property type="term" value="P:proteolysis"/>
    <property type="evidence" value="ECO:0007669"/>
    <property type="project" value="UniProtKB-KW"/>
</dbReference>
<comment type="cofactor">
    <cofactor evidence="14">
        <name>Zn(2+)</name>
        <dbReference type="ChEBI" id="CHEBI:29105"/>
    </cofactor>
    <text evidence="14">Binds 1 zinc ion per subunit.</text>
</comment>
<feature type="domain" description="CBS" evidence="16">
    <location>
        <begin position="305"/>
        <end position="363"/>
    </location>
</feature>
<dbReference type="InterPro" id="IPR046342">
    <property type="entry name" value="CBS_dom_sf"/>
</dbReference>
<dbReference type="PIRSF" id="PIRSF006404">
    <property type="entry name" value="UCP006404_Pept_M50_CBS"/>
    <property type="match status" value="1"/>
</dbReference>
<evidence type="ECO:0000256" key="10">
    <source>
        <dbReference type="ARBA" id="ARBA00022989"/>
    </source>
</evidence>
<feature type="transmembrane region" description="Helical" evidence="14">
    <location>
        <begin position="142"/>
        <end position="162"/>
    </location>
</feature>
<evidence type="ECO:0000313" key="17">
    <source>
        <dbReference type="EMBL" id="MDM4017153.1"/>
    </source>
</evidence>
<evidence type="ECO:0000256" key="2">
    <source>
        <dbReference type="ARBA" id="ARBA00007931"/>
    </source>
</evidence>
<keyword evidence="4 14" id="KW-0645">Protease</keyword>
<dbReference type="EMBL" id="JASZZN010000012">
    <property type="protein sequence ID" value="MDM4017153.1"/>
    <property type="molecule type" value="Genomic_DNA"/>
</dbReference>
<evidence type="ECO:0000256" key="1">
    <source>
        <dbReference type="ARBA" id="ARBA00004651"/>
    </source>
</evidence>
<feature type="domain" description="CBS" evidence="16">
    <location>
        <begin position="242"/>
        <end position="300"/>
    </location>
</feature>
<keyword evidence="11 14" id="KW-0482">Metalloprotease</keyword>
<dbReference type="InterPro" id="IPR000644">
    <property type="entry name" value="CBS_dom"/>
</dbReference>
<evidence type="ECO:0000256" key="14">
    <source>
        <dbReference type="PIRNR" id="PIRNR006404"/>
    </source>
</evidence>
<dbReference type="Pfam" id="PF02163">
    <property type="entry name" value="Peptidase_M50"/>
    <property type="match status" value="2"/>
</dbReference>
<evidence type="ECO:0000256" key="9">
    <source>
        <dbReference type="ARBA" id="ARBA00022833"/>
    </source>
</evidence>
<reference evidence="17 18" key="1">
    <citation type="submission" date="2023-06" db="EMBL/GenBank/DDBJ databases">
        <title>Roseiconus lacunae JC819 isolated from Gulf of Mannar region, Tamil Nadu.</title>
        <authorList>
            <person name="Pk S."/>
            <person name="Ch S."/>
            <person name="Ch V.R."/>
        </authorList>
    </citation>
    <scope>NUCLEOTIDE SEQUENCE [LARGE SCALE GENOMIC DNA]</scope>
    <source>
        <strain evidence="17 18">JC819</strain>
    </source>
</reference>
<protein>
    <recommendedName>
        <fullName evidence="14">Zinc metalloprotease</fullName>
    </recommendedName>
</protein>
<evidence type="ECO:0000259" key="16">
    <source>
        <dbReference type="PROSITE" id="PS51371"/>
    </source>
</evidence>
<dbReference type="Proteomes" id="UP001239462">
    <property type="component" value="Unassembled WGS sequence"/>
</dbReference>
<feature type="transmembrane region" description="Helical" evidence="14">
    <location>
        <begin position="207"/>
        <end position="224"/>
    </location>
</feature>
<evidence type="ECO:0000256" key="4">
    <source>
        <dbReference type="ARBA" id="ARBA00022670"/>
    </source>
</evidence>
<dbReference type="PANTHER" id="PTHR39188:SF3">
    <property type="entry name" value="STAGE IV SPORULATION PROTEIN FB"/>
    <property type="match status" value="1"/>
</dbReference>
<keyword evidence="7" id="KW-0677">Repeat</keyword>
<name>A0ABT7PLE9_9BACT</name>
<evidence type="ECO:0000256" key="11">
    <source>
        <dbReference type="ARBA" id="ARBA00023049"/>
    </source>
</evidence>
<keyword evidence="12 15" id="KW-0129">CBS domain</keyword>
<organism evidence="17 18">
    <name type="scientific">Roseiconus lacunae</name>
    <dbReference type="NCBI Taxonomy" id="2605694"/>
    <lineage>
        <taxon>Bacteria</taxon>
        <taxon>Pseudomonadati</taxon>
        <taxon>Planctomycetota</taxon>
        <taxon>Planctomycetia</taxon>
        <taxon>Pirellulales</taxon>
        <taxon>Pirellulaceae</taxon>
        <taxon>Roseiconus</taxon>
    </lineage>
</organism>
<accession>A0ABT7PLE9</accession>
<evidence type="ECO:0000256" key="15">
    <source>
        <dbReference type="PROSITE-ProRule" id="PRU00703"/>
    </source>
</evidence>
<feature type="transmembrane region" description="Helical" evidence="14">
    <location>
        <begin position="15"/>
        <end position="34"/>
    </location>
</feature>
<keyword evidence="13 14" id="KW-0472">Membrane</keyword>
<dbReference type="SMART" id="SM00116">
    <property type="entry name" value="CBS"/>
    <property type="match status" value="2"/>
</dbReference>
<dbReference type="Pfam" id="PF00571">
    <property type="entry name" value="CBS"/>
    <property type="match status" value="2"/>
</dbReference>
<evidence type="ECO:0000256" key="13">
    <source>
        <dbReference type="ARBA" id="ARBA00023136"/>
    </source>
</evidence>
<evidence type="ECO:0000256" key="3">
    <source>
        <dbReference type="ARBA" id="ARBA00022475"/>
    </source>
</evidence>
<keyword evidence="10 14" id="KW-1133">Transmembrane helix</keyword>
<keyword evidence="6 14" id="KW-0479">Metal-binding</keyword>
<evidence type="ECO:0000256" key="8">
    <source>
        <dbReference type="ARBA" id="ARBA00022801"/>
    </source>
</evidence>
<comment type="caution">
    <text evidence="17">The sequence shown here is derived from an EMBL/GenBank/DDBJ whole genome shotgun (WGS) entry which is preliminary data.</text>
</comment>
<dbReference type="InterPro" id="IPR016483">
    <property type="entry name" value="UCP006404_Pept_M50_CBS"/>
</dbReference>
<gene>
    <name evidence="17" type="ORF">QTN89_17035</name>
</gene>
<evidence type="ECO:0000256" key="5">
    <source>
        <dbReference type="ARBA" id="ARBA00022692"/>
    </source>
</evidence>
<comment type="similarity">
    <text evidence="2 14">Belongs to the peptidase M50B family.</text>
</comment>
<keyword evidence="5 14" id="KW-0812">Transmembrane</keyword>
<dbReference type="PANTHER" id="PTHR39188">
    <property type="entry name" value="MEMBRANE-ASSOCIATED ZINC METALLOPROTEASE M50B"/>
    <property type="match status" value="1"/>
</dbReference>
<evidence type="ECO:0000256" key="6">
    <source>
        <dbReference type="ARBA" id="ARBA00022723"/>
    </source>
</evidence>
<dbReference type="PROSITE" id="PS51371">
    <property type="entry name" value="CBS"/>
    <property type="match status" value="2"/>
</dbReference>